<organism evidence="1 2">
    <name type="scientific">Fusarium decemcellulare</name>
    <dbReference type="NCBI Taxonomy" id="57161"/>
    <lineage>
        <taxon>Eukaryota</taxon>
        <taxon>Fungi</taxon>
        <taxon>Dikarya</taxon>
        <taxon>Ascomycota</taxon>
        <taxon>Pezizomycotina</taxon>
        <taxon>Sordariomycetes</taxon>
        <taxon>Hypocreomycetidae</taxon>
        <taxon>Hypocreales</taxon>
        <taxon>Nectriaceae</taxon>
        <taxon>Fusarium</taxon>
        <taxon>Fusarium decemcellulare species complex</taxon>
    </lineage>
</organism>
<comment type="caution">
    <text evidence="1">The sequence shown here is derived from an EMBL/GenBank/DDBJ whole genome shotgun (WGS) entry which is preliminary data.</text>
</comment>
<dbReference type="Proteomes" id="UP001148629">
    <property type="component" value="Unassembled WGS sequence"/>
</dbReference>
<gene>
    <name evidence="1" type="ORF">NM208_g11676</name>
</gene>
<sequence>MLSLYDSMPRGVSKFGSLIWRLALPPKPLAMYEVWTSRSSPSFVLHHANRTMTCRTDSTSRHCVAVLYQDLGPPMIDGIHKPEKLGGALTQFPSSPLLFTDITLRSRLGYLDSGTNIAYTLSQSPDFKVAYPNNDREPKNKLHILSRYPRASLSIGGLHRTVCQVPLIIETYEDKKFVNDLLRNIGGFTMPHSWTVMRAQTFSETFRNLIFPSLSQRSLFEVVAAWRAPAENNEPTCKQGAEECERAVRELGVTEPIRIDVRRFKDSADCEFALFDEHETGLSNLEWVEIASLTLSTPGRSGTGLGLPGAAKAHFGHTANAEKVQKVETTGNGAVPAAISGAAQVGACCGVVEVMIL</sequence>
<accession>A0ACC1RS07</accession>
<keyword evidence="2" id="KW-1185">Reference proteome</keyword>
<protein>
    <submittedName>
        <fullName evidence="1">Uncharacterized protein</fullName>
    </submittedName>
</protein>
<dbReference type="EMBL" id="JANRMS010001924">
    <property type="protein sequence ID" value="KAJ3525354.1"/>
    <property type="molecule type" value="Genomic_DNA"/>
</dbReference>
<name>A0ACC1RS07_9HYPO</name>
<evidence type="ECO:0000313" key="2">
    <source>
        <dbReference type="Proteomes" id="UP001148629"/>
    </source>
</evidence>
<reference evidence="1" key="1">
    <citation type="submission" date="2022-08" db="EMBL/GenBank/DDBJ databases">
        <title>Genome Sequence of Fusarium decemcellulare.</title>
        <authorList>
            <person name="Buettner E."/>
        </authorList>
    </citation>
    <scope>NUCLEOTIDE SEQUENCE</scope>
    <source>
        <strain evidence="1">Babe19</strain>
    </source>
</reference>
<proteinExistence type="predicted"/>
<evidence type="ECO:0000313" key="1">
    <source>
        <dbReference type="EMBL" id="KAJ3525354.1"/>
    </source>
</evidence>